<dbReference type="AlphaFoldDB" id="A0A2S7UEM2"/>
<dbReference type="RefSeq" id="WP_105071730.1">
    <property type="nucleotide sequence ID" value="NZ_MTPW01000001.1"/>
</dbReference>
<dbReference type="Pfam" id="PF00805">
    <property type="entry name" value="Pentapeptide"/>
    <property type="match status" value="1"/>
</dbReference>
<evidence type="ECO:0000313" key="2">
    <source>
        <dbReference type="Proteomes" id="UP000239747"/>
    </source>
</evidence>
<dbReference type="InterPro" id="IPR052949">
    <property type="entry name" value="PA_immunity-related"/>
</dbReference>
<dbReference type="PANTHER" id="PTHR42999">
    <property type="entry name" value="ANTIBIOTIC RESISTANCE PROTEIN MCBG"/>
    <property type="match status" value="1"/>
</dbReference>
<gene>
    <name evidence="1" type="ORF">BST92_12300</name>
</gene>
<organism evidence="1 2">
    <name type="scientific">Nonlabens arenilitoris</name>
    <dbReference type="NCBI Taxonomy" id="1217969"/>
    <lineage>
        <taxon>Bacteria</taxon>
        <taxon>Pseudomonadati</taxon>
        <taxon>Bacteroidota</taxon>
        <taxon>Flavobacteriia</taxon>
        <taxon>Flavobacteriales</taxon>
        <taxon>Flavobacteriaceae</taxon>
        <taxon>Nonlabens</taxon>
    </lineage>
</organism>
<dbReference type="Pfam" id="PF13599">
    <property type="entry name" value="Pentapeptide_4"/>
    <property type="match status" value="1"/>
</dbReference>
<dbReference type="EMBL" id="MTPW01000001">
    <property type="protein sequence ID" value="PQJ32662.1"/>
    <property type="molecule type" value="Genomic_DNA"/>
</dbReference>
<sequence>MEETFFEDLSLEEEDFTHKSLPKGEYENCKFSNCNFSNSDLSGIHFIDCCFDNCNLSMALIKQTGFQNVAFKNCKMLGMSFDKSSDFGFQINIDTCQLNYSSFFKKNLAKTNFTASKFHEVDFTECNLSNSIFKDCDLHLATFKQCNLQKVDFRSTVNFTIDPEMNKINGAKFTLETIKGLLTSYSIVIDSD</sequence>
<proteinExistence type="predicted"/>
<dbReference type="SUPFAM" id="SSF141571">
    <property type="entry name" value="Pentapeptide repeat-like"/>
    <property type="match status" value="1"/>
</dbReference>
<accession>A0A2S7UEM2</accession>
<evidence type="ECO:0000313" key="1">
    <source>
        <dbReference type="EMBL" id="PQJ32662.1"/>
    </source>
</evidence>
<name>A0A2S7UEM2_9FLAO</name>
<dbReference type="Proteomes" id="UP000239747">
    <property type="component" value="Unassembled WGS sequence"/>
</dbReference>
<dbReference type="InterPro" id="IPR001646">
    <property type="entry name" value="5peptide_repeat"/>
</dbReference>
<dbReference type="OrthoDB" id="67652at2"/>
<dbReference type="PANTHER" id="PTHR42999:SF1">
    <property type="entry name" value="PENTAPEPTIDE REPEAT-CONTAINING PROTEIN"/>
    <property type="match status" value="1"/>
</dbReference>
<evidence type="ECO:0008006" key="3">
    <source>
        <dbReference type="Google" id="ProtNLM"/>
    </source>
</evidence>
<keyword evidence="2" id="KW-1185">Reference proteome</keyword>
<dbReference type="Gene3D" id="2.160.20.80">
    <property type="entry name" value="E3 ubiquitin-protein ligase SopA"/>
    <property type="match status" value="1"/>
</dbReference>
<comment type="caution">
    <text evidence="1">The sequence shown here is derived from an EMBL/GenBank/DDBJ whole genome shotgun (WGS) entry which is preliminary data.</text>
</comment>
<protein>
    <recommendedName>
        <fullName evidence="3">MCBG-like protein</fullName>
    </recommendedName>
</protein>
<reference evidence="1 2" key="1">
    <citation type="submission" date="2017-01" db="EMBL/GenBank/DDBJ databases">
        <title>Trade-off between light-utilization and light-protection in marine flavobacteria.</title>
        <authorList>
            <person name="Kumagai Y."/>
            <person name="Yoshizawa S."/>
            <person name="Kogure K."/>
            <person name="Iwasaki W."/>
        </authorList>
    </citation>
    <scope>NUCLEOTIDE SEQUENCE [LARGE SCALE GENOMIC DNA]</scope>
    <source>
        <strain evidence="1 2">KCTC 32109</strain>
    </source>
</reference>